<keyword evidence="2" id="KW-0547">Nucleotide-binding</keyword>
<comment type="caution">
    <text evidence="5">The sequence shown here is derived from an EMBL/GenBank/DDBJ whole genome shotgun (WGS) entry which is preliminary data.</text>
</comment>
<dbReference type="AlphaFoldDB" id="A0A6L5X7I2"/>
<dbReference type="GO" id="GO:0005886">
    <property type="term" value="C:plasma membrane"/>
    <property type="evidence" value="ECO:0007669"/>
    <property type="project" value="TreeGrafter"/>
</dbReference>
<name>A0A6L5X7I2_9FIRM</name>
<evidence type="ECO:0000256" key="3">
    <source>
        <dbReference type="ARBA" id="ARBA00022840"/>
    </source>
</evidence>
<dbReference type="InterPro" id="IPR015854">
    <property type="entry name" value="ABC_transpr_LolD-like"/>
</dbReference>
<evidence type="ECO:0000256" key="2">
    <source>
        <dbReference type="ARBA" id="ARBA00022741"/>
    </source>
</evidence>
<dbReference type="InterPro" id="IPR027417">
    <property type="entry name" value="P-loop_NTPase"/>
</dbReference>
<gene>
    <name evidence="5" type="ORF">FYJ35_10000</name>
</gene>
<protein>
    <submittedName>
        <fullName evidence="5">ABC transporter ATP-binding protein</fullName>
    </submittedName>
</protein>
<evidence type="ECO:0000259" key="4">
    <source>
        <dbReference type="PROSITE" id="PS50893"/>
    </source>
</evidence>
<dbReference type="Gene3D" id="3.40.50.300">
    <property type="entry name" value="P-loop containing nucleotide triphosphate hydrolases"/>
    <property type="match status" value="1"/>
</dbReference>
<keyword evidence="6" id="KW-1185">Reference proteome</keyword>
<keyword evidence="1" id="KW-0813">Transport</keyword>
<dbReference type="Proteomes" id="UP000481852">
    <property type="component" value="Unassembled WGS sequence"/>
</dbReference>
<dbReference type="GO" id="GO:0005524">
    <property type="term" value="F:ATP binding"/>
    <property type="evidence" value="ECO:0007669"/>
    <property type="project" value="UniProtKB-KW"/>
</dbReference>
<evidence type="ECO:0000313" key="6">
    <source>
        <dbReference type="Proteomes" id="UP000481852"/>
    </source>
</evidence>
<dbReference type="Pfam" id="PF00005">
    <property type="entry name" value="ABC_tran"/>
    <property type="match status" value="1"/>
</dbReference>
<dbReference type="SUPFAM" id="SSF52540">
    <property type="entry name" value="P-loop containing nucleoside triphosphate hydrolases"/>
    <property type="match status" value="1"/>
</dbReference>
<dbReference type="GO" id="GO:0022857">
    <property type="term" value="F:transmembrane transporter activity"/>
    <property type="evidence" value="ECO:0007669"/>
    <property type="project" value="TreeGrafter"/>
</dbReference>
<organism evidence="5 6">
    <name type="scientific">Porcincola intestinalis</name>
    <dbReference type="NCBI Taxonomy" id="2606632"/>
    <lineage>
        <taxon>Bacteria</taxon>
        <taxon>Bacillati</taxon>
        <taxon>Bacillota</taxon>
        <taxon>Clostridia</taxon>
        <taxon>Lachnospirales</taxon>
        <taxon>Lachnospiraceae</taxon>
        <taxon>Porcincola</taxon>
    </lineage>
</organism>
<reference evidence="5 6" key="1">
    <citation type="submission" date="2019-08" db="EMBL/GenBank/DDBJ databases">
        <title>In-depth cultivation of the pig gut microbiome towards novel bacterial diversity and tailored functional studies.</title>
        <authorList>
            <person name="Wylensek D."/>
            <person name="Hitch T.C.A."/>
            <person name="Clavel T."/>
        </authorList>
    </citation>
    <scope>NUCLEOTIDE SEQUENCE [LARGE SCALE GENOMIC DNA]</scope>
    <source>
        <strain evidence="5 6">Oil+RF-744-WCA-WT-11</strain>
    </source>
</reference>
<dbReference type="InterPro" id="IPR017911">
    <property type="entry name" value="MacB-like_ATP-bd"/>
</dbReference>
<evidence type="ECO:0000313" key="5">
    <source>
        <dbReference type="EMBL" id="MSS15363.1"/>
    </source>
</evidence>
<sequence length="247" mass="27381">MSVLSVEQVTKIYGSKVKIRAVDHLSLSVEKGEFIAVMGASGSGKSTLLNLISGILPLTSGEIRIDGKDISRLNEEEAARLRRDKLGFVFQDYNLVDTLTLGENIMLPLMFQKKDPDTMRREAHIYAKKLGIDTVFDSRTYEVSGGQAQRAAIARAIIHHPSLLLADEPTGNLDSASAQQVMRIFAALNTEEQVSSLVVTHDPRTASFCGRVVFIRDGKVFHELYREDNQLHFYDEILSVLKFLGGA</sequence>
<dbReference type="FunFam" id="3.40.50.300:FF:000032">
    <property type="entry name" value="Export ABC transporter ATP-binding protein"/>
    <property type="match status" value="1"/>
</dbReference>
<dbReference type="SMART" id="SM00382">
    <property type="entry name" value="AAA"/>
    <property type="match status" value="1"/>
</dbReference>
<dbReference type="RefSeq" id="WP_154526112.1">
    <property type="nucleotide sequence ID" value="NZ_JAQYJL010000019.1"/>
</dbReference>
<dbReference type="CDD" id="cd03255">
    <property type="entry name" value="ABC_MJ0796_LolCDE_FtsE"/>
    <property type="match status" value="1"/>
</dbReference>
<accession>A0A6L5X7I2</accession>
<feature type="domain" description="ABC transporter" evidence="4">
    <location>
        <begin position="4"/>
        <end position="242"/>
    </location>
</feature>
<dbReference type="PROSITE" id="PS50893">
    <property type="entry name" value="ABC_TRANSPORTER_2"/>
    <property type="match status" value="1"/>
</dbReference>
<dbReference type="EMBL" id="VULZ01000010">
    <property type="protein sequence ID" value="MSS15363.1"/>
    <property type="molecule type" value="Genomic_DNA"/>
</dbReference>
<dbReference type="GO" id="GO:0098796">
    <property type="term" value="C:membrane protein complex"/>
    <property type="evidence" value="ECO:0007669"/>
    <property type="project" value="UniProtKB-ARBA"/>
</dbReference>
<keyword evidence="3 5" id="KW-0067">ATP-binding</keyword>
<dbReference type="InterPro" id="IPR003593">
    <property type="entry name" value="AAA+_ATPase"/>
</dbReference>
<dbReference type="GO" id="GO:0016887">
    <property type="term" value="F:ATP hydrolysis activity"/>
    <property type="evidence" value="ECO:0007669"/>
    <property type="project" value="InterPro"/>
</dbReference>
<dbReference type="PANTHER" id="PTHR24220">
    <property type="entry name" value="IMPORT ATP-BINDING PROTEIN"/>
    <property type="match status" value="1"/>
</dbReference>
<proteinExistence type="predicted"/>
<evidence type="ECO:0000256" key="1">
    <source>
        <dbReference type="ARBA" id="ARBA00022448"/>
    </source>
</evidence>
<dbReference type="InterPro" id="IPR017871">
    <property type="entry name" value="ABC_transporter-like_CS"/>
</dbReference>
<dbReference type="InterPro" id="IPR003439">
    <property type="entry name" value="ABC_transporter-like_ATP-bd"/>
</dbReference>
<dbReference type="PANTHER" id="PTHR24220:SF494">
    <property type="entry name" value="ABC TRANSPORTER ATP-BINDING PROTEIN YXDL"/>
    <property type="match status" value="1"/>
</dbReference>
<dbReference type="PROSITE" id="PS00211">
    <property type="entry name" value="ABC_TRANSPORTER_1"/>
    <property type="match status" value="1"/>
</dbReference>